<dbReference type="Pfam" id="PF00891">
    <property type="entry name" value="Methyltransf_2"/>
    <property type="match status" value="1"/>
</dbReference>
<dbReference type="GO" id="GO:0008171">
    <property type="term" value="F:O-methyltransferase activity"/>
    <property type="evidence" value="ECO:0007669"/>
    <property type="project" value="InterPro"/>
</dbReference>
<dbReference type="FunFam" id="1.10.10.10:FF:000357">
    <property type="entry name" value="Caffeic acid 3-O-methyltransferase"/>
    <property type="match status" value="1"/>
</dbReference>
<evidence type="ECO:0000256" key="3">
    <source>
        <dbReference type="ARBA" id="ARBA00022691"/>
    </source>
</evidence>
<dbReference type="GO" id="GO:0046983">
    <property type="term" value="F:protein dimerization activity"/>
    <property type="evidence" value="ECO:0007669"/>
    <property type="project" value="InterPro"/>
</dbReference>
<keyword evidence="1" id="KW-0489">Methyltransferase</keyword>
<keyword evidence="2" id="KW-0808">Transferase</keyword>
<evidence type="ECO:0000259" key="5">
    <source>
        <dbReference type="Pfam" id="PF08100"/>
    </source>
</evidence>
<evidence type="ECO:0000256" key="1">
    <source>
        <dbReference type="ARBA" id="ARBA00022603"/>
    </source>
</evidence>
<accession>A0A8J5FT31</accession>
<keyword evidence="3" id="KW-0949">S-adenosyl-L-methionine</keyword>
<evidence type="ECO:0000256" key="2">
    <source>
        <dbReference type="ARBA" id="ARBA00022679"/>
    </source>
</evidence>
<reference evidence="6 7" key="1">
    <citation type="submission" date="2020-08" db="EMBL/GenBank/DDBJ databases">
        <title>Plant Genome Project.</title>
        <authorList>
            <person name="Zhang R.-G."/>
        </authorList>
    </citation>
    <scope>NUCLEOTIDE SEQUENCE [LARGE SCALE GENOMIC DNA]</scope>
    <source>
        <tissue evidence="6">Rhizome</tissue>
    </source>
</reference>
<dbReference type="AlphaFoldDB" id="A0A8J5FT31"/>
<organism evidence="6 7">
    <name type="scientific">Zingiber officinale</name>
    <name type="common">Ginger</name>
    <name type="synonym">Amomum zingiber</name>
    <dbReference type="NCBI Taxonomy" id="94328"/>
    <lineage>
        <taxon>Eukaryota</taxon>
        <taxon>Viridiplantae</taxon>
        <taxon>Streptophyta</taxon>
        <taxon>Embryophyta</taxon>
        <taxon>Tracheophyta</taxon>
        <taxon>Spermatophyta</taxon>
        <taxon>Magnoliopsida</taxon>
        <taxon>Liliopsida</taxon>
        <taxon>Zingiberales</taxon>
        <taxon>Zingiberaceae</taxon>
        <taxon>Zingiber</taxon>
    </lineage>
</organism>
<dbReference type="PANTHER" id="PTHR11746">
    <property type="entry name" value="O-METHYLTRANSFERASE"/>
    <property type="match status" value="1"/>
</dbReference>
<dbReference type="Proteomes" id="UP000734854">
    <property type="component" value="Unassembled WGS sequence"/>
</dbReference>
<dbReference type="GO" id="GO:0032259">
    <property type="term" value="P:methylation"/>
    <property type="evidence" value="ECO:0007669"/>
    <property type="project" value="UniProtKB-KW"/>
</dbReference>
<protein>
    <submittedName>
        <fullName evidence="6">Uncharacterized protein</fullName>
    </submittedName>
</protein>
<evidence type="ECO:0000313" key="7">
    <source>
        <dbReference type="Proteomes" id="UP000734854"/>
    </source>
</evidence>
<comment type="caution">
    <text evidence="6">The sequence shown here is derived from an EMBL/GenBank/DDBJ whole genome shotgun (WGS) entry which is preliminary data.</text>
</comment>
<name>A0A8J5FT31_ZINOF</name>
<dbReference type="OrthoDB" id="2410195at2759"/>
<proteinExistence type="predicted"/>
<dbReference type="InterPro" id="IPR001077">
    <property type="entry name" value="COMT_C"/>
</dbReference>
<evidence type="ECO:0000259" key="4">
    <source>
        <dbReference type="Pfam" id="PF00891"/>
    </source>
</evidence>
<feature type="domain" description="O-methyltransferase C-terminal" evidence="4">
    <location>
        <begin position="140"/>
        <end position="344"/>
    </location>
</feature>
<dbReference type="PROSITE" id="PS51683">
    <property type="entry name" value="SAM_OMT_II"/>
    <property type="match status" value="1"/>
</dbReference>
<keyword evidence="7" id="KW-1185">Reference proteome</keyword>
<dbReference type="PIRSF" id="PIRSF005739">
    <property type="entry name" value="O-mtase"/>
    <property type="match status" value="1"/>
</dbReference>
<dbReference type="InterPro" id="IPR012967">
    <property type="entry name" value="COMT_dimerisation"/>
</dbReference>
<dbReference type="InterPro" id="IPR016461">
    <property type="entry name" value="COMT-like"/>
</dbReference>
<evidence type="ECO:0000313" key="6">
    <source>
        <dbReference type="EMBL" id="KAG6489971.1"/>
    </source>
</evidence>
<feature type="domain" description="O-methyltransferase dimerisation" evidence="5">
    <location>
        <begin position="20"/>
        <end position="107"/>
    </location>
</feature>
<dbReference type="EMBL" id="JACMSC010000014">
    <property type="protein sequence ID" value="KAG6489971.1"/>
    <property type="molecule type" value="Genomic_DNA"/>
</dbReference>
<dbReference type="Pfam" id="PF08100">
    <property type="entry name" value="Dimerisation"/>
    <property type="match status" value="1"/>
</dbReference>
<sequence length="363" mass="40043">MAPPQLSPEEEEQECSRAFQLSCAAVLPMVLKTAIELGLLEMLVQTGPTASLSSEELAARLPTTNPSAADMVERILRLLAANDVVRCLADGGRRKYSAAPICKYLVQNDDDGTVANIVLLHQDQVMIDTWRFRSTNFTKRYLTDSILNGGHPVMAAHGMTTFEYQGGDRRFNKVFNDAMKGVSTLVMNNILRCYDGFADVQVLVDVGGNTGSNLRLITSFYPQVHGINFDLPHVVADAPALTRVEHRGGDMFEAVPAGDAIMLKWILHDWSDEHCVKILKNCWKALPAEKGRVVVVEYVLPAVPEATPEAKSIFQLDLCMAAYNVGGKERTEEEFRALAKEAGFHGFNALPVFAGTWLLEFIK</sequence>
<gene>
    <name evidence="6" type="ORF">ZIOFF_051253</name>
</gene>